<dbReference type="RefSeq" id="XP_015280111.1">
    <property type="nucleotide sequence ID" value="XM_015424625.1"/>
</dbReference>
<feature type="domain" description="Partial AB-hydrolase lipase" evidence="2">
    <location>
        <begin position="36"/>
        <end position="95"/>
    </location>
</feature>
<keyword evidence="1" id="KW-0732">Signal</keyword>
<protein>
    <submittedName>
        <fullName evidence="4">Lipase member M-like</fullName>
    </submittedName>
</protein>
<proteinExistence type="predicted"/>
<keyword evidence="3" id="KW-1185">Reference proteome</keyword>
<evidence type="ECO:0000313" key="3">
    <source>
        <dbReference type="Proteomes" id="UP000694871"/>
    </source>
</evidence>
<dbReference type="PANTHER" id="PTHR11005">
    <property type="entry name" value="LYSOSOMAL ACID LIPASE-RELATED"/>
    <property type="match status" value="1"/>
</dbReference>
<name>A0ABM1L2C4_GEKJA</name>
<reference evidence="4" key="1">
    <citation type="submission" date="2025-08" db="UniProtKB">
        <authorList>
            <consortium name="RefSeq"/>
        </authorList>
    </citation>
    <scope>IDENTIFICATION</scope>
</reference>
<accession>A0ABM1L2C4</accession>
<dbReference type="Pfam" id="PF04083">
    <property type="entry name" value="Abhydro_lipase"/>
    <property type="match status" value="1"/>
</dbReference>
<evidence type="ECO:0000256" key="1">
    <source>
        <dbReference type="SAM" id="SignalP"/>
    </source>
</evidence>
<evidence type="ECO:0000259" key="2">
    <source>
        <dbReference type="Pfam" id="PF04083"/>
    </source>
</evidence>
<gene>
    <name evidence="4" type="primary">LOC107121660</name>
</gene>
<feature type="signal peptide" evidence="1">
    <location>
        <begin position="1"/>
        <end position="17"/>
    </location>
</feature>
<organism evidence="3 4">
    <name type="scientific">Gekko japonicus</name>
    <name type="common">Schlegel's Japanese gecko</name>
    <dbReference type="NCBI Taxonomy" id="146911"/>
    <lineage>
        <taxon>Eukaryota</taxon>
        <taxon>Metazoa</taxon>
        <taxon>Chordata</taxon>
        <taxon>Craniata</taxon>
        <taxon>Vertebrata</taxon>
        <taxon>Euteleostomi</taxon>
        <taxon>Lepidosauria</taxon>
        <taxon>Squamata</taxon>
        <taxon>Bifurcata</taxon>
        <taxon>Gekkota</taxon>
        <taxon>Gekkonidae</taxon>
        <taxon>Gekkoninae</taxon>
        <taxon>Gekko</taxon>
    </lineage>
</organism>
<sequence>MWLFIAAVCLIQHATNTEELRTKRHLNPQEFMTVGKIIQYWGYCNEQYEILTDDGYYLQINRIPYGIHTPGMKGPKPVILLVHGLMMEGRMWLANSPSNSLGFVLADAGYDVWILNIRGSTWSRKHQNLSIDQEEFWDFSFHEMGIYDIPAAINFILQKTEQEQLYYIGFSQGAAIGLIAFSTMPELGQRVKLFIALGPAYTLTNSSGLLYGFMLIPEGLRNLIWGNKEYCIFSNGLKTKIAKFCSSAVIDRLCLEFIFLSFGFNEKNLNVSRSDVYLGIYPDFTSVKTMNHWGQIAVSNEFKYFDYGSKNKAIYNMVRKRRPLLHFIV</sequence>
<dbReference type="SUPFAM" id="SSF53474">
    <property type="entry name" value="alpha/beta-Hydrolases"/>
    <property type="match status" value="1"/>
</dbReference>
<feature type="chain" id="PRO_5047119518" evidence="1">
    <location>
        <begin position="18"/>
        <end position="329"/>
    </location>
</feature>
<dbReference type="InterPro" id="IPR006693">
    <property type="entry name" value="AB_hydrolase_lipase"/>
</dbReference>
<dbReference type="Gene3D" id="3.40.50.1820">
    <property type="entry name" value="alpha/beta hydrolase"/>
    <property type="match status" value="1"/>
</dbReference>
<dbReference type="GeneID" id="107121660"/>
<dbReference type="Proteomes" id="UP000694871">
    <property type="component" value="Unplaced"/>
</dbReference>
<evidence type="ECO:0000313" key="4">
    <source>
        <dbReference type="RefSeq" id="XP_015280111.1"/>
    </source>
</evidence>
<dbReference type="InterPro" id="IPR029058">
    <property type="entry name" value="AB_hydrolase_fold"/>
</dbReference>